<dbReference type="GeneID" id="92965731"/>
<comment type="subcellular location">
    <subcellularLocation>
        <location evidence="1">Cell membrane</location>
        <topology evidence="1">Multi-pass membrane protein</topology>
    </subcellularLocation>
</comment>
<sequence>MTDKQIDGPGTADGSSRPAGISRGRRLLQGWSANLVQMALGLSQQLLLIPAFLHVWTGDMLAAWLAIYAAGSLVVVADAGLQLRAINRFLAFKACADCDGRTANFYSALLRIYLAIVAVLGVLLCAAVVLAPPSAVLGFQAAPTFDAAMLVMTLGMLLTVPANLVSGLYRVRGHYGRTVWLQNAALLLGQIAQLAALALFGSLLAVAIAFVSMQLLFAILLAAFDAPRLFPFLRRAGKPPLVSPSLRWSLGQFGRAVPFAVANITELALVNVPVLLVSALVTNRVAVAQWGLTRVIASLVRGLCLQVTLPLAAELGHDHAVGDKDRLRRLYAHGSVFVTALACLIVAGLLPFWPDFFALWTHGSIPYDAPLTVTLLLGSAAVAPSLLALVFANHSNRGDLLIRTKGLQLVVFLALSFALISHLGPLGAALAVVASDILIQFGLLALIVMRQTLHHPFKHIAFLMLMAVIVVGAGWLIGQAIIVLVPGSGLVHFIVQCAIWLTVVGMLASPLLSTTLRERLRALIPA</sequence>
<keyword evidence="3" id="KW-0812">Transmembrane</keyword>
<dbReference type="RefSeq" id="WP_095425664.1">
    <property type="nucleotide sequence ID" value="NZ_CP029425.2"/>
</dbReference>
<organism evidence="6 7">
    <name type="scientific">Bradyrhizobium ottawaense</name>
    <dbReference type="NCBI Taxonomy" id="931866"/>
    <lineage>
        <taxon>Bacteria</taxon>
        <taxon>Pseudomonadati</taxon>
        <taxon>Pseudomonadota</taxon>
        <taxon>Alphaproteobacteria</taxon>
        <taxon>Hyphomicrobiales</taxon>
        <taxon>Nitrobacteraceae</taxon>
        <taxon>Bradyrhizobium</taxon>
    </lineage>
</organism>
<gene>
    <name evidence="6" type="ORF">CIT37_24190</name>
</gene>
<dbReference type="Proteomes" id="UP000215703">
    <property type="component" value="Chromosome"/>
</dbReference>
<dbReference type="EMBL" id="CP029425">
    <property type="protein sequence ID" value="AWL94908.1"/>
    <property type="molecule type" value="Genomic_DNA"/>
</dbReference>
<evidence type="ECO:0000256" key="4">
    <source>
        <dbReference type="ARBA" id="ARBA00022989"/>
    </source>
</evidence>
<evidence type="ECO:0000256" key="2">
    <source>
        <dbReference type="ARBA" id="ARBA00022475"/>
    </source>
</evidence>
<accession>A0A2U8PAX9</accession>
<dbReference type="KEGG" id="bot:CIT37_24190"/>
<dbReference type="GO" id="GO:0005886">
    <property type="term" value="C:plasma membrane"/>
    <property type="evidence" value="ECO:0007669"/>
    <property type="project" value="UniProtKB-SubCell"/>
</dbReference>
<evidence type="ECO:0000256" key="3">
    <source>
        <dbReference type="ARBA" id="ARBA00022692"/>
    </source>
</evidence>
<keyword evidence="5" id="KW-0472">Membrane</keyword>
<dbReference type="InterPro" id="IPR050833">
    <property type="entry name" value="Poly_Biosynth_Transport"/>
</dbReference>
<evidence type="ECO:0000313" key="6">
    <source>
        <dbReference type="EMBL" id="AWL94908.1"/>
    </source>
</evidence>
<evidence type="ECO:0000313" key="7">
    <source>
        <dbReference type="Proteomes" id="UP000215703"/>
    </source>
</evidence>
<keyword evidence="4" id="KW-1133">Transmembrane helix</keyword>
<protein>
    <submittedName>
        <fullName evidence="6">Uncharacterized protein</fullName>
    </submittedName>
</protein>
<proteinExistence type="predicted"/>
<reference evidence="6 7" key="2">
    <citation type="journal article" date="2017" name="Syst. Appl. Microbiol.">
        <title>Soybeans inoculated with root zone soils of Canadian native legumes harbour diverse and novel Bradyrhizobium spp. that possess agricultural potential.</title>
        <authorList>
            <person name="Bromfield E.S.P."/>
            <person name="Cloutier S."/>
            <person name="Tambong J.T."/>
            <person name="Tran Thi T.V."/>
        </authorList>
    </citation>
    <scope>NUCLEOTIDE SEQUENCE [LARGE SCALE GENOMIC DNA]</scope>
    <source>
        <strain evidence="6 7">OO99</strain>
    </source>
</reference>
<dbReference type="PANTHER" id="PTHR30250">
    <property type="entry name" value="PST FAMILY PREDICTED COLANIC ACID TRANSPORTER"/>
    <property type="match status" value="1"/>
</dbReference>
<evidence type="ECO:0000256" key="1">
    <source>
        <dbReference type="ARBA" id="ARBA00004651"/>
    </source>
</evidence>
<dbReference type="AlphaFoldDB" id="A0A2U8PAX9"/>
<name>A0A2U8PAX9_9BRAD</name>
<reference evidence="6 7" key="1">
    <citation type="journal article" date="2014" name="Int. J. Syst. Evol. Microbiol.">
        <title>Bradyrhizobium ottawaense sp. nov., a symbiotic nitrogen fixing bacterium from root nodules of soybeans in Canada.</title>
        <authorList>
            <person name="Yu X."/>
            <person name="Cloutier S."/>
            <person name="Tambong J.T."/>
            <person name="Bromfield E.S."/>
        </authorList>
    </citation>
    <scope>NUCLEOTIDE SEQUENCE [LARGE SCALE GENOMIC DNA]</scope>
    <source>
        <strain evidence="6 7">OO99</strain>
    </source>
</reference>
<evidence type="ECO:0000256" key="5">
    <source>
        <dbReference type="ARBA" id="ARBA00023136"/>
    </source>
</evidence>
<dbReference type="PANTHER" id="PTHR30250:SF11">
    <property type="entry name" value="O-ANTIGEN TRANSPORTER-RELATED"/>
    <property type="match status" value="1"/>
</dbReference>
<keyword evidence="2" id="KW-1003">Cell membrane</keyword>